<gene>
    <name evidence="3" type="ORF">ACFLIM_37475</name>
</gene>
<dbReference type="SUPFAM" id="SSF69118">
    <property type="entry name" value="AhpD-like"/>
    <property type="match status" value="1"/>
</dbReference>
<feature type="region of interest" description="Disordered" evidence="1">
    <location>
        <begin position="183"/>
        <end position="210"/>
    </location>
</feature>
<sequence length="210" mass="23347">MVRIPVVPPAEAGRWIRLAYHYLKRRFGEVPEPLAVLANHRRLFFTNAVHEAAAGKAATALPPDLSNLAVYRVASTIGCSWCVDFGTMLHRLAGLDVDQLRHIADWATSPIYTDDERAVIAYAEAMTATPPEVTDEQVADLRRRLGDAGVVELTYQIAHENMRSRMNSALGITAQGFSTGEGCRVPWTDTRTPARKTDEPTRHRTRRAGR</sequence>
<reference evidence="3 4" key="1">
    <citation type="submission" date="2024-10" db="EMBL/GenBank/DDBJ databases">
        <authorList>
            <person name="Topkara A.R."/>
            <person name="Saygin H."/>
        </authorList>
    </citation>
    <scope>NUCLEOTIDE SEQUENCE [LARGE SCALE GENOMIC DNA]</scope>
    <source>
        <strain evidence="3 4">M3C6</strain>
    </source>
</reference>
<organism evidence="3 4">
    <name type="scientific">Nonomuraea marmarensis</name>
    <dbReference type="NCBI Taxonomy" id="3351344"/>
    <lineage>
        <taxon>Bacteria</taxon>
        <taxon>Bacillati</taxon>
        <taxon>Actinomycetota</taxon>
        <taxon>Actinomycetes</taxon>
        <taxon>Streptosporangiales</taxon>
        <taxon>Streptosporangiaceae</taxon>
        <taxon>Nonomuraea</taxon>
    </lineage>
</organism>
<protein>
    <submittedName>
        <fullName evidence="3">Carboxymuconolactone decarboxylase family protein</fullName>
    </submittedName>
</protein>
<dbReference type="PANTHER" id="PTHR34846:SF10">
    <property type="entry name" value="CYTOPLASMIC PROTEIN"/>
    <property type="match status" value="1"/>
</dbReference>
<comment type="caution">
    <text evidence="3">The sequence shown here is derived from an EMBL/GenBank/DDBJ whole genome shotgun (WGS) entry which is preliminary data.</text>
</comment>
<accession>A0ABW7ANC6</accession>
<evidence type="ECO:0000259" key="2">
    <source>
        <dbReference type="Pfam" id="PF02627"/>
    </source>
</evidence>
<dbReference type="EMBL" id="JBICRM010000031">
    <property type="protein sequence ID" value="MFG1708905.1"/>
    <property type="molecule type" value="Genomic_DNA"/>
</dbReference>
<dbReference type="RefSeq" id="WP_393173150.1">
    <property type="nucleotide sequence ID" value="NZ_JBICRM010000031.1"/>
</dbReference>
<evidence type="ECO:0000313" key="3">
    <source>
        <dbReference type="EMBL" id="MFG1708905.1"/>
    </source>
</evidence>
<feature type="domain" description="Carboxymuconolactone decarboxylase-like" evidence="2">
    <location>
        <begin position="54"/>
        <end position="125"/>
    </location>
</feature>
<proteinExistence type="predicted"/>
<keyword evidence="4" id="KW-1185">Reference proteome</keyword>
<dbReference type="InterPro" id="IPR029032">
    <property type="entry name" value="AhpD-like"/>
</dbReference>
<dbReference type="Proteomes" id="UP001603978">
    <property type="component" value="Unassembled WGS sequence"/>
</dbReference>
<evidence type="ECO:0000313" key="4">
    <source>
        <dbReference type="Proteomes" id="UP001603978"/>
    </source>
</evidence>
<dbReference type="Gene3D" id="1.20.1290.10">
    <property type="entry name" value="AhpD-like"/>
    <property type="match status" value="1"/>
</dbReference>
<dbReference type="InterPro" id="IPR003779">
    <property type="entry name" value="CMD-like"/>
</dbReference>
<name>A0ABW7ANC6_9ACTN</name>
<dbReference type="PANTHER" id="PTHR34846">
    <property type="entry name" value="4-CARBOXYMUCONOLACTONE DECARBOXYLASE FAMILY PROTEIN (AFU_ORTHOLOGUE AFUA_6G11590)"/>
    <property type="match status" value="1"/>
</dbReference>
<dbReference type="Pfam" id="PF02627">
    <property type="entry name" value="CMD"/>
    <property type="match status" value="1"/>
</dbReference>
<evidence type="ECO:0000256" key="1">
    <source>
        <dbReference type="SAM" id="MobiDB-lite"/>
    </source>
</evidence>